<dbReference type="EMBL" id="CM042050">
    <property type="protein sequence ID" value="KAI3734149.1"/>
    <property type="molecule type" value="Genomic_DNA"/>
</dbReference>
<keyword evidence="2" id="KW-1185">Reference proteome</keyword>
<reference evidence="1 2" key="2">
    <citation type="journal article" date="2022" name="Mol. Ecol. Resour.">
        <title>The genomes of chicory, endive, great burdock and yacon provide insights into Asteraceae paleo-polyploidization history and plant inulin production.</title>
        <authorList>
            <person name="Fan W."/>
            <person name="Wang S."/>
            <person name="Wang H."/>
            <person name="Wang A."/>
            <person name="Jiang F."/>
            <person name="Liu H."/>
            <person name="Zhao H."/>
            <person name="Xu D."/>
            <person name="Zhang Y."/>
        </authorList>
    </citation>
    <scope>NUCLEOTIDE SEQUENCE [LARGE SCALE GENOMIC DNA]</scope>
    <source>
        <strain evidence="2">cv. Niubang</strain>
    </source>
</reference>
<evidence type="ECO:0000313" key="1">
    <source>
        <dbReference type="EMBL" id="KAI3734149.1"/>
    </source>
</evidence>
<sequence>MIASKILRKTLSSNNFVADFPTTSQSFLPSDSPVILPENQLGTHNYNTWNVGGVTPSEDLNIEDLLDTHDTCCHIYVLGFQEVVPLNASNVLGLENKKVSTKWNSLIRKTLNKKSRKGQLSSKVTKSNTESSDFRHDFRCLMSKQMVGLLISVWVRSDLHPFIRNPNVSCVGCGIMGCLGNKGSVSVQFQLHETSFCFVCSHLASGGGEGDERNRNSNATNIFSRTSFPTTKRSSIRQPKTILDHDQVVVFGDLNYRISLPEKNIRSLVDKKDWKTLIGYDQLKTELMDGQFGAWHEGIINFAPTYKYLPDSDEYFGKDQETKRAPAWCDRIIWSGEELKQIMYTRTESKLSDHRPVKAIFSTQVKASRLSYGNFYFSDGFDQIPTALEFVYTNIPLVVAN</sequence>
<comment type="caution">
    <text evidence="1">The sequence shown here is derived from an EMBL/GenBank/DDBJ whole genome shotgun (WGS) entry which is preliminary data.</text>
</comment>
<organism evidence="1 2">
    <name type="scientific">Arctium lappa</name>
    <name type="common">Greater burdock</name>
    <name type="synonym">Lappa major</name>
    <dbReference type="NCBI Taxonomy" id="4217"/>
    <lineage>
        <taxon>Eukaryota</taxon>
        <taxon>Viridiplantae</taxon>
        <taxon>Streptophyta</taxon>
        <taxon>Embryophyta</taxon>
        <taxon>Tracheophyta</taxon>
        <taxon>Spermatophyta</taxon>
        <taxon>Magnoliopsida</taxon>
        <taxon>eudicotyledons</taxon>
        <taxon>Gunneridae</taxon>
        <taxon>Pentapetalae</taxon>
        <taxon>asterids</taxon>
        <taxon>campanulids</taxon>
        <taxon>Asterales</taxon>
        <taxon>Asteraceae</taxon>
        <taxon>Carduoideae</taxon>
        <taxon>Cardueae</taxon>
        <taxon>Arctiinae</taxon>
        <taxon>Arctium</taxon>
    </lineage>
</organism>
<gene>
    <name evidence="1" type="ORF">L6452_13612</name>
</gene>
<protein>
    <submittedName>
        <fullName evidence="1">Uncharacterized protein</fullName>
    </submittedName>
</protein>
<dbReference type="Proteomes" id="UP001055879">
    <property type="component" value="Linkage Group LG04"/>
</dbReference>
<accession>A0ACB9CIS4</accession>
<proteinExistence type="predicted"/>
<name>A0ACB9CIS4_ARCLA</name>
<evidence type="ECO:0000313" key="2">
    <source>
        <dbReference type="Proteomes" id="UP001055879"/>
    </source>
</evidence>
<reference evidence="2" key="1">
    <citation type="journal article" date="2022" name="Mol. Ecol. Resour.">
        <title>The genomes of chicory, endive, great burdock and yacon provide insights into Asteraceae palaeo-polyploidization history and plant inulin production.</title>
        <authorList>
            <person name="Fan W."/>
            <person name="Wang S."/>
            <person name="Wang H."/>
            <person name="Wang A."/>
            <person name="Jiang F."/>
            <person name="Liu H."/>
            <person name="Zhao H."/>
            <person name="Xu D."/>
            <person name="Zhang Y."/>
        </authorList>
    </citation>
    <scope>NUCLEOTIDE SEQUENCE [LARGE SCALE GENOMIC DNA]</scope>
    <source>
        <strain evidence="2">cv. Niubang</strain>
    </source>
</reference>